<reference evidence="8 9" key="1">
    <citation type="submission" date="2019-09" db="EMBL/GenBank/DDBJ databases">
        <title>Bird 10,000 Genomes (B10K) Project - Family phase.</title>
        <authorList>
            <person name="Zhang G."/>
        </authorList>
    </citation>
    <scope>NUCLEOTIDE SEQUENCE [LARGE SCALE GENOMIC DNA]</scope>
    <source>
        <strain evidence="8">B10K-DU-012-52</strain>
    </source>
</reference>
<comment type="subcellular location">
    <subcellularLocation>
        <location evidence="1">Cytoplasmic vesicle</location>
        <location evidence="1">Secretory vesicle</location>
    </subcellularLocation>
</comment>
<evidence type="ECO:0000256" key="4">
    <source>
        <dbReference type="ARBA" id="ARBA00023329"/>
    </source>
</evidence>
<dbReference type="GO" id="GO:0030133">
    <property type="term" value="C:transport vesicle"/>
    <property type="evidence" value="ECO:0007669"/>
    <property type="project" value="UniProtKB-SubCell"/>
</dbReference>
<keyword evidence="5" id="KW-0245">EGF-like domain</keyword>
<keyword evidence="2" id="KW-0677">Repeat</keyword>
<dbReference type="InterPro" id="IPR000859">
    <property type="entry name" value="CUB_dom"/>
</dbReference>
<dbReference type="InterPro" id="IPR018097">
    <property type="entry name" value="EGF_Ca-bd_CS"/>
</dbReference>
<keyword evidence="9" id="KW-1185">Reference proteome</keyword>
<dbReference type="EMBL" id="VYZX01014193">
    <property type="protein sequence ID" value="NXS56469.1"/>
    <property type="molecule type" value="Genomic_DNA"/>
</dbReference>
<dbReference type="InterPro" id="IPR000152">
    <property type="entry name" value="EGF-type_Asp/Asn_hydroxyl_site"/>
</dbReference>
<gene>
    <name evidence="8" type="primary">Tll1</name>
    <name evidence="8" type="ORF">BRALEP_R01381</name>
</gene>
<organism evidence="8 9">
    <name type="scientific">Brachypteracias leptosomus</name>
    <name type="common">short-legged ground-roller</name>
    <dbReference type="NCBI Taxonomy" id="135165"/>
    <lineage>
        <taxon>Eukaryota</taxon>
        <taxon>Metazoa</taxon>
        <taxon>Chordata</taxon>
        <taxon>Craniata</taxon>
        <taxon>Vertebrata</taxon>
        <taxon>Euteleostomi</taxon>
        <taxon>Archelosauria</taxon>
        <taxon>Archosauria</taxon>
        <taxon>Dinosauria</taxon>
        <taxon>Saurischia</taxon>
        <taxon>Theropoda</taxon>
        <taxon>Coelurosauria</taxon>
        <taxon>Aves</taxon>
        <taxon>Neognathae</taxon>
        <taxon>Neoaves</taxon>
        <taxon>Telluraves</taxon>
        <taxon>Coraciimorphae</taxon>
        <taxon>Coraciiformes</taxon>
        <taxon>Brachypteraciidae</taxon>
        <taxon>Brachypteracias</taxon>
    </lineage>
</organism>
<comment type="caution">
    <text evidence="5">Lacks conserved residue(s) required for the propagation of feature annotation.</text>
</comment>
<feature type="domain" description="CUB" evidence="6">
    <location>
        <begin position="138"/>
        <end position="220"/>
    </location>
</feature>
<dbReference type="Pfam" id="PF14670">
    <property type="entry name" value="FXa_inhibition"/>
    <property type="match status" value="1"/>
</dbReference>
<dbReference type="CDD" id="cd00041">
    <property type="entry name" value="CUB"/>
    <property type="match status" value="2"/>
</dbReference>
<keyword evidence="3" id="KW-1015">Disulfide bond</keyword>
<evidence type="ECO:0000259" key="6">
    <source>
        <dbReference type="PROSITE" id="PS01180"/>
    </source>
</evidence>
<feature type="non-terminal residue" evidence="8">
    <location>
        <position position="1"/>
    </location>
</feature>
<dbReference type="InterPro" id="IPR001881">
    <property type="entry name" value="EGF-like_Ca-bd_dom"/>
</dbReference>
<dbReference type="PROSITE" id="PS01180">
    <property type="entry name" value="CUB"/>
    <property type="match status" value="2"/>
</dbReference>
<dbReference type="AlphaFoldDB" id="A0A7L2VFT2"/>
<dbReference type="FunFam" id="2.60.120.290:FF:000005">
    <property type="entry name" value="Procollagen C-endopeptidase enhancer 1"/>
    <property type="match status" value="1"/>
</dbReference>
<dbReference type="Gene3D" id="2.10.25.10">
    <property type="entry name" value="Laminin"/>
    <property type="match status" value="1"/>
</dbReference>
<evidence type="ECO:0000256" key="1">
    <source>
        <dbReference type="ARBA" id="ARBA00004398"/>
    </source>
</evidence>
<evidence type="ECO:0000259" key="7">
    <source>
        <dbReference type="PROSITE" id="PS50026"/>
    </source>
</evidence>
<dbReference type="PROSITE" id="PS00010">
    <property type="entry name" value="ASX_HYDROXYL"/>
    <property type="match status" value="1"/>
</dbReference>
<comment type="caution">
    <text evidence="8">The sequence shown here is derived from an EMBL/GenBank/DDBJ whole genome shotgun (WGS) entry which is preliminary data.</text>
</comment>
<dbReference type="Pfam" id="PF00431">
    <property type="entry name" value="CUB"/>
    <property type="match status" value="2"/>
</dbReference>
<feature type="non-terminal residue" evidence="8">
    <location>
        <position position="220"/>
    </location>
</feature>
<dbReference type="PROSITE" id="PS50026">
    <property type="entry name" value="EGF_3"/>
    <property type="match status" value="1"/>
</dbReference>
<feature type="domain" description="CUB" evidence="6">
    <location>
        <begin position="18"/>
        <end position="137"/>
    </location>
</feature>
<dbReference type="Gene3D" id="2.60.120.290">
    <property type="entry name" value="Spermadhesin, CUB domain"/>
    <property type="match status" value="2"/>
</dbReference>
<dbReference type="InterPro" id="IPR000742">
    <property type="entry name" value="EGF"/>
</dbReference>
<name>A0A7L2VFT2_9AVES</name>
<dbReference type="PROSITE" id="PS01186">
    <property type="entry name" value="EGF_2"/>
    <property type="match status" value="1"/>
</dbReference>
<evidence type="ECO:0000256" key="2">
    <source>
        <dbReference type="ARBA" id="ARBA00022737"/>
    </source>
</evidence>
<accession>A0A7L2VFT2</accession>
<evidence type="ECO:0000256" key="3">
    <source>
        <dbReference type="ARBA" id="ARBA00023157"/>
    </source>
</evidence>
<dbReference type="SMART" id="SM00181">
    <property type="entry name" value="EGF"/>
    <property type="match status" value="1"/>
</dbReference>
<dbReference type="SUPFAM" id="SSF49854">
    <property type="entry name" value="Spermadhesin, CUB domain"/>
    <property type="match status" value="2"/>
</dbReference>
<feature type="domain" description="EGF-like" evidence="7">
    <location>
        <begin position="3"/>
        <end position="43"/>
    </location>
</feature>
<dbReference type="SMART" id="SM00179">
    <property type="entry name" value="EGF_CA"/>
    <property type="match status" value="1"/>
</dbReference>
<dbReference type="PANTHER" id="PTHR24251">
    <property type="entry name" value="OVOCHYMASE-RELATED"/>
    <property type="match status" value="1"/>
</dbReference>
<dbReference type="SMART" id="SM00042">
    <property type="entry name" value="CUB"/>
    <property type="match status" value="2"/>
</dbReference>
<proteinExistence type="predicted"/>
<dbReference type="InterPro" id="IPR035914">
    <property type="entry name" value="Sperma_CUB_dom_sf"/>
</dbReference>
<dbReference type="GO" id="GO:0005509">
    <property type="term" value="F:calcium ion binding"/>
    <property type="evidence" value="ECO:0007669"/>
    <property type="project" value="InterPro"/>
</dbReference>
<evidence type="ECO:0000313" key="8">
    <source>
        <dbReference type="EMBL" id="NXS56469.1"/>
    </source>
</evidence>
<dbReference type="OrthoDB" id="431034at2759"/>
<evidence type="ECO:0000256" key="5">
    <source>
        <dbReference type="PROSITE-ProRule" id="PRU00076"/>
    </source>
</evidence>
<dbReference type="FunFam" id="2.10.25.10:FF:000022">
    <property type="entry name" value="Metalloendopeptidase"/>
    <property type="match status" value="1"/>
</dbReference>
<evidence type="ECO:0000313" key="9">
    <source>
        <dbReference type="Proteomes" id="UP000520535"/>
    </source>
</evidence>
<dbReference type="SUPFAM" id="SSF57196">
    <property type="entry name" value="EGF/Laminin"/>
    <property type="match status" value="1"/>
</dbReference>
<dbReference type="PANTHER" id="PTHR24251:SF37">
    <property type="entry name" value="CUB DOMAIN-CONTAINING PROTEIN"/>
    <property type="match status" value="1"/>
</dbReference>
<keyword evidence="4" id="KW-0968">Cytoplasmic vesicle</keyword>
<dbReference type="Proteomes" id="UP000520535">
    <property type="component" value="Unassembled WGS sequence"/>
</dbReference>
<sequence length="220" mass="25005">FLDKDECSKDNGGCQHECINTVGSYVCQCRNGFVLHENKHDCKEGKYRKECTWEISATPGQRVKLAFNEFEIEQHQECAYDHLEVFDGESEKSPILGRLCGNKIPDPLIATGNKMFLRFISDASVQRKGFQATHSTECGGRLRAETKPKDLYSHAQFGDNNYPVQADCDWLLVAERGYRVELMFQTFEVEEEADCGYDYVELFDGHDKTAVRLGRFCGSG</sequence>
<protein>
    <submittedName>
        <fullName evidence="8">TLL1 protein</fullName>
    </submittedName>
</protein>
<dbReference type="PROSITE" id="PS01187">
    <property type="entry name" value="EGF_CA"/>
    <property type="match status" value="1"/>
</dbReference>